<sequence>MVHVEKPKDFNSSLQKVENEVGHRKVPTRSRHDHLGLDDVKRPYEAITRLHDALLPFATPYEQKASRNLPAYQHQQGIVWLVTTGNLTFYRAHDDLKIMTSKGPILTGLAEIFQPLGRTYYRISRGARVSWISSDEARKIFDAQSLWRDVAEVLTYITQMMVYRDEHLVTKHSYTMIRAKIIEYSQKRASNILQNEKMGIAAYIQETTYLSRSLIYHVLSDLSEGGYIKIQNGKLLEVNKLPLNY</sequence>
<evidence type="ECO:0000256" key="1">
    <source>
        <dbReference type="SAM" id="MobiDB-lite"/>
    </source>
</evidence>
<name>A0ABU6KQ64_ENTAS</name>
<dbReference type="EMBL" id="JARTQQ020000001">
    <property type="protein sequence ID" value="MEC5727806.1"/>
    <property type="molecule type" value="Genomic_DNA"/>
</dbReference>
<evidence type="ECO:0000313" key="4">
    <source>
        <dbReference type="Proteomes" id="UP001175344"/>
    </source>
</evidence>
<proteinExistence type="predicted"/>
<evidence type="ECO:0000259" key="2">
    <source>
        <dbReference type="Pfam" id="PF15977"/>
    </source>
</evidence>
<dbReference type="InterPro" id="IPR041687">
    <property type="entry name" value="HTH_46"/>
</dbReference>
<reference evidence="3 4" key="1">
    <citation type="journal article" date="2023" name="Nat. Commun.">
        <title>Genomic dissection of endemic carbapenem resistance reveals metallo-beta-lactamase dissemination through clonal, plasmid and integron transfer.</title>
        <authorList>
            <person name="Macesic N."/>
            <person name="Hawkey J."/>
            <person name="Vezina B."/>
            <person name="Wisniewski J.A."/>
            <person name="Cottingham H."/>
            <person name="Blakeway L.V."/>
            <person name="Harshegyi T."/>
            <person name="Pragastis K."/>
            <person name="Badoordeen G.Z."/>
            <person name="Dennison A."/>
            <person name="Spelman D.W."/>
            <person name="Jenney A.W.J."/>
            <person name="Peleg A.Y."/>
        </authorList>
    </citation>
    <scope>NUCLEOTIDE SEQUENCE [LARGE SCALE GENOMIC DNA]</scope>
    <source>
        <strain evidence="3 4">CPO239</strain>
    </source>
</reference>
<comment type="caution">
    <text evidence="3">The sequence shown here is derived from an EMBL/GenBank/DDBJ whole genome shotgun (WGS) entry which is preliminary data.</text>
</comment>
<accession>A0ABU6KQ64</accession>
<organism evidence="3 4">
    <name type="scientific">Enterobacter asburiae</name>
    <dbReference type="NCBI Taxonomy" id="61645"/>
    <lineage>
        <taxon>Bacteria</taxon>
        <taxon>Pseudomonadati</taxon>
        <taxon>Pseudomonadota</taxon>
        <taxon>Gammaproteobacteria</taxon>
        <taxon>Enterobacterales</taxon>
        <taxon>Enterobacteriaceae</taxon>
        <taxon>Enterobacter</taxon>
        <taxon>Enterobacter cloacae complex</taxon>
    </lineage>
</organism>
<keyword evidence="4" id="KW-1185">Reference proteome</keyword>
<feature type="region of interest" description="Disordered" evidence="1">
    <location>
        <begin position="1"/>
        <end position="33"/>
    </location>
</feature>
<feature type="domain" description="IprA winged helix-turn-helix" evidence="2">
    <location>
        <begin position="173"/>
        <end position="242"/>
    </location>
</feature>
<protein>
    <submittedName>
        <fullName evidence="3">Helix-turn-helix domain-containing protein</fullName>
    </submittedName>
</protein>
<dbReference type="RefSeq" id="WP_052671434.1">
    <property type="nucleotide sequence ID" value="NZ_CP056711.1"/>
</dbReference>
<dbReference type="Pfam" id="PF15977">
    <property type="entry name" value="HTH_46"/>
    <property type="match status" value="1"/>
</dbReference>
<evidence type="ECO:0000313" key="3">
    <source>
        <dbReference type="EMBL" id="MEC5727806.1"/>
    </source>
</evidence>
<gene>
    <name evidence="3" type="ORF">QAA55_005190</name>
</gene>
<dbReference type="Proteomes" id="UP001175344">
    <property type="component" value="Unassembled WGS sequence"/>
</dbReference>